<keyword evidence="3" id="KW-1185">Reference proteome</keyword>
<keyword evidence="1" id="KW-0472">Membrane</keyword>
<dbReference type="Pfam" id="PF10993">
    <property type="entry name" value="DUF2818"/>
    <property type="match status" value="1"/>
</dbReference>
<reference evidence="2 3" key="1">
    <citation type="submission" date="2024-04" db="EMBL/GenBank/DDBJ databases">
        <title>Novel species of the genus Ideonella isolated from streams.</title>
        <authorList>
            <person name="Lu H."/>
        </authorList>
    </citation>
    <scope>NUCLEOTIDE SEQUENCE [LARGE SCALE GENOMIC DNA]</scope>
    <source>
        <strain evidence="2 3">LYT19W</strain>
    </source>
</reference>
<dbReference type="PIRSF" id="PIRSF019883">
    <property type="entry name" value="UCP019883"/>
    <property type="match status" value="1"/>
</dbReference>
<comment type="caution">
    <text evidence="2">The sequence shown here is derived from an EMBL/GenBank/DDBJ whole genome shotgun (WGS) entry which is preliminary data.</text>
</comment>
<accession>A0ABU9C8F5</accession>
<dbReference type="InterPro" id="IPR016768">
    <property type="entry name" value="UCP019883"/>
</dbReference>
<sequence>MNQTISVWTVLVVAIVAANLPFLTERILLVGPQRAPRKAFGWRLVELVVLGAATLGIGFVLEGSIGQRAPQGWEFYWAFGFLFTTLAFPGFVWRYLRRQ</sequence>
<organism evidence="2 3">
    <name type="scientific">Ideonella margarita</name>
    <dbReference type="NCBI Taxonomy" id="2984191"/>
    <lineage>
        <taxon>Bacteria</taxon>
        <taxon>Pseudomonadati</taxon>
        <taxon>Pseudomonadota</taxon>
        <taxon>Betaproteobacteria</taxon>
        <taxon>Burkholderiales</taxon>
        <taxon>Sphaerotilaceae</taxon>
        <taxon>Ideonella</taxon>
    </lineage>
</organism>
<feature type="transmembrane region" description="Helical" evidence="1">
    <location>
        <begin position="75"/>
        <end position="96"/>
    </location>
</feature>
<keyword evidence="1" id="KW-0812">Transmembrane</keyword>
<dbReference type="EMBL" id="JBBUTI010000014">
    <property type="protein sequence ID" value="MEK8048159.1"/>
    <property type="molecule type" value="Genomic_DNA"/>
</dbReference>
<evidence type="ECO:0000313" key="2">
    <source>
        <dbReference type="EMBL" id="MEK8048159.1"/>
    </source>
</evidence>
<evidence type="ECO:0000313" key="3">
    <source>
        <dbReference type="Proteomes" id="UP001379945"/>
    </source>
</evidence>
<dbReference type="RefSeq" id="WP_341400471.1">
    <property type="nucleotide sequence ID" value="NZ_JBBUTI010000014.1"/>
</dbReference>
<evidence type="ECO:0000256" key="1">
    <source>
        <dbReference type="SAM" id="Phobius"/>
    </source>
</evidence>
<proteinExistence type="predicted"/>
<dbReference type="Proteomes" id="UP001379945">
    <property type="component" value="Unassembled WGS sequence"/>
</dbReference>
<feature type="transmembrane region" description="Helical" evidence="1">
    <location>
        <begin position="44"/>
        <end position="63"/>
    </location>
</feature>
<keyword evidence="1" id="KW-1133">Transmembrane helix</keyword>
<name>A0ABU9C8F5_9BURK</name>
<protein>
    <submittedName>
        <fullName evidence="2">DUF2818 family protein</fullName>
    </submittedName>
</protein>
<gene>
    <name evidence="2" type="ORF">AACH00_17535</name>
</gene>
<feature type="transmembrane region" description="Helical" evidence="1">
    <location>
        <begin position="6"/>
        <end position="23"/>
    </location>
</feature>